<dbReference type="SUPFAM" id="SSF51126">
    <property type="entry name" value="Pectin lyase-like"/>
    <property type="match status" value="1"/>
</dbReference>
<dbReference type="InterPro" id="IPR011050">
    <property type="entry name" value="Pectin_lyase_fold/virulence"/>
</dbReference>
<evidence type="ECO:0008006" key="2">
    <source>
        <dbReference type="Google" id="ProtNLM"/>
    </source>
</evidence>
<dbReference type="Gene3D" id="2.160.20.10">
    <property type="entry name" value="Single-stranded right-handed beta-helix, Pectin lyase-like"/>
    <property type="match status" value="1"/>
</dbReference>
<accession>A0A0F9LEV5</accession>
<dbReference type="InterPro" id="IPR012334">
    <property type="entry name" value="Pectin_lyas_fold"/>
</dbReference>
<gene>
    <name evidence="1" type="ORF">LCGC14_1589560</name>
</gene>
<proteinExistence type="predicted"/>
<protein>
    <recommendedName>
        <fullName evidence="2">Right handed beta helix domain-containing protein</fullName>
    </recommendedName>
</protein>
<reference evidence="1" key="1">
    <citation type="journal article" date="2015" name="Nature">
        <title>Complex archaea that bridge the gap between prokaryotes and eukaryotes.</title>
        <authorList>
            <person name="Spang A."/>
            <person name="Saw J.H."/>
            <person name="Jorgensen S.L."/>
            <person name="Zaremba-Niedzwiedzka K."/>
            <person name="Martijn J."/>
            <person name="Lind A.E."/>
            <person name="van Eijk R."/>
            <person name="Schleper C."/>
            <person name="Guy L."/>
            <person name="Ettema T.J."/>
        </authorList>
    </citation>
    <scope>NUCLEOTIDE SEQUENCE</scope>
</reference>
<organism evidence="1">
    <name type="scientific">marine sediment metagenome</name>
    <dbReference type="NCBI Taxonomy" id="412755"/>
    <lineage>
        <taxon>unclassified sequences</taxon>
        <taxon>metagenomes</taxon>
        <taxon>ecological metagenomes</taxon>
    </lineage>
</organism>
<dbReference type="EMBL" id="LAZR01012600">
    <property type="protein sequence ID" value="KKM25975.1"/>
    <property type="molecule type" value="Genomic_DNA"/>
</dbReference>
<dbReference type="AlphaFoldDB" id="A0A0F9LEV5"/>
<comment type="caution">
    <text evidence="1">The sequence shown here is derived from an EMBL/GenBank/DDBJ whole genome shotgun (WGS) entry which is preliminary data.</text>
</comment>
<name>A0A0F9LEV5_9ZZZZ</name>
<sequence length="366" mass="38476">MKKYIMCLMLVLFIRPVFGSTYAARLERVTDAHMRESVLRANLTVGDLKGGGLISSGTPYYVDSVNGANNRSGKTWDLAVASIDTAINLVAAAITAGTEKGDPIIYVREGHNEGGSTSAIFDADVDGLTIYGLGKDNQKPTLDFDGATATCAVGADGVTIYNIRFRASTTTVKGEIAANEVHQAITVDAGADGCHFINCDFGFAEAVGDEFLFAVTVGVATGTVFDGCFFDSGENQAVAAIQFDGVRLLTIRNTKIYGDYIKGLIYSATTTNSKLVFDDNTLWSGVHSGLNTTAAWLLNSADVGISRRNYIATNMSTVGAAVSGNGMLNFGNYYNEDAGGTKTAFAFDTASTTAGTGRTITVSGDD</sequence>
<evidence type="ECO:0000313" key="1">
    <source>
        <dbReference type="EMBL" id="KKM25975.1"/>
    </source>
</evidence>